<reference evidence="1 2" key="1">
    <citation type="journal article" date="2016" name="Genome Announc.">
        <title>Complete Genome Sequence of Thiostrepton-Producing Streptomyces laurentii ATCC 31255.</title>
        <authorList>
            <person name="Doi K."/>
            <person name="Fujino Y."/>
            <person name="Nagayoshi Y."/>
            <person name="Ohshima T."/>
            <person name="Ogata S."/>
        </authorList>
    </citation>
    <scope>NUCLEOTIDE SEQUENCE [LARGE SCALE GENOMIC DNA]</scope>
    <source>
        <strain evidence="1 2">ATCC 31255</strain>
    </source>
</reference>
<proteinExistence type="predicted"/>
<gene>
    <name evidence="1" type="ORF">SLA_2168</name>
</gene>
<organism evidence="1 2">
    <name type="scientific">Streptomyces laurentii</name>
    <dbReference type="NCBI Taxonomy" id="39478"/>
    <lineage>
        <taxon>Bacteria</taxon>
        <taxon>Bacillati</taxon>
        <taxon>Actinomycetota</taxon>
        <taxon>Actinomycetes</taxon>
        <taxon>Kitasatosporales</taxon>
        <taxon>Streptomycetaceae</taxon>
        <taxon>Streptomyces</taxon>
    </lineage>
</organism>
<accession>A0A160NYS1</accession>
<evidence type="ECO:0000313" key="2">
    <source>
        <dbReference type="Proteomes" id="UP000217676"/>
    </source>
</evidence>
<protein>
    <submittedName>
        <fullName evidence="1">Uncharacterized protein</fullName>
    </submittedName>
</protein>
<name>A0A160NYS1_STRLU</name>
<dbReference type="EMBL" id="AP017424">
    <property type="protein sequence ID" value="BAU83101.1"/>
    <property type="molecule type" value="Genomic_DNA"/>
</dbReference>
<evidence type="ECO:0000313" key="1">
    <source>
        <dbReference type="EMBL" id="BAU83101.1"/>
    </source>
</evidence>
<dbReference type="Proteomes" id="UP000217676">
    <property type="component" value="Chromosome"/>
</dbReference>
<keyword evidence="2" id="KW-1185">Reference proteome</keyword>
<dbReference type="AlphaFoldDB" id="A0A160NYS1"/>
<sequence length="76" mass="8415">MPDHNACPNPEPAPIIGTYMVDTLVIRPGRVMAREGDLYFLRPVGGGCEWTARAEDLRPPGEHEHFRALPAPVVPR</sequence>
<dbReference type="KEGG" id="slau:SLA_2168"/>